<name>A0ABV6AX14_9DEIO</name>
<dbReference type="RefSeq" id="WP_380008211.1">
    <property type="nucleotide sequence ID" value="NZ_JBHLYR010000028.1"/>
</dbReference>
<keyword evidence="2" id="KW-1185">Reference proteome</keyword>
<proteinExistence type="predicted"/>
<comment type="caution">
    <text evidence="1">The sequence shown here is derived from an EMBL/GenBank/DDBJ whole genome shotgun (WGS) entry which is preliminary data.</text>
</comment>
<gene>
    <name evidence="1" type="ORF">ACFFLM_08780</name>
</gene>
<dbReference type="Pfam" id="PF10134">
    <property type="entry name" value="RPA"/>
    <property type="match status" value="1"/>
</dbReference>
<dbReference type="Proteomes" id="UP001589733">
    <property type="component" value="Unassembled WGS sequence"/>
</dbReference>
<accession>A0ABV6AX14</accession>
<dbReference type="InterPro" id="IPR018777">
    <property type="entry name" value="Replication_initiator_prot_A"/>
</dbReference>
<sequence>MTKQAEQDLVLREDLNVGHLGLISIQRKIAADYASWKVSFNRAGIPSEIECNGAQKYGVPHGIDNDSYLALQELYIEQGCPEEGLIAFTMYRLLQMCGLEDSGANRRMMRESLERLSATQYWISGAWRSHEEDDWVTVGFRLIEKLVFTRSRRDLEGAKLISVTLPRELTRNIRNGYFKPVSTALLRQLGQPARAAYRVLDALRHDPVEHEARAATLQITLMDLAQRCGIASDKPDKIRRTLEPIHENLLKAEYLREVKVTGRGKKQLLSYVFGQATPEPDSTLVTLLVTLNVPIVAARKVAADYPDTVRDGVAQAKAILARGYKPNNHVGFVLDVVRSYGNGKYAWPDGPLAVNAASAVPVPQSKGRLEDPVLEDLPVSADDLARTLAFLLRSEGVQRSDLAQLPLGVLQDMHSRLLGRPQDERSETAAHLKALLALS</sequence>
<reference evidence="1 2" key="1">
    <citation type="submission" date="2024-09" db="EMBL/GenBank/DDBJ databases">
        <authorList>
            <person name="Sun Q."/>
            <person name="Mori K."/>
        </authorList>
    </citation>
    <scope>NUCLEOTIDE SEQUENCE [LARGE SCALE GENOMIC DNA]</scope>
    <source>
        <strain evidence="1 2">JCM 13503</strain>
    </source>
</reference>
<evidence type="ECO:0000313" key="1">
    <source>
        <dbReference type="EMBL" id="MFB9992053.1"/>
    </source>
</evidence>
<dbReference type="EMBL" id="JBHLYR010000028">
    <property type="protein sequence ID" value="MFB9992053.1"/>
    <property type="molecule type" value="Genomic_DNA"/>
</dbReference>
<protein>
    <submittedName>
        <fullName evidence="1">Replication initiator protein A</fullName>
    </submittedName>
</protein>
<evidence type="ECO:0000313" key="2">
    <source>
        <dbReference type="Proteomes" id="UP001589733"/>
    </source>
</evidence>
<organism evidence="1 2">
    <name type="scientific">Deinococcus oregonensis</name>
    <dbReference type="NCBI Taxonomy" id="1805970"/>
    <lineage>
        <taxon>Bacteria</taxon>
        <taxon>Thermotogati</taxon>
        <taxon>Deinococcota</taxon>
        <taxon>Deinococci</taxon>
        <taxon>Deinococcales</taxon>
        <taxon>Deinococcaceae</taxon>
        <taxon>Deinococcus</taxon>
    </lineage>
</organism>